<name>A0A9N9RL46_9DIPT</name>
<dbReference type="GO" id="GO:0031012">
    <property type="term" value="C:extracellular matrix"/>
    <property type="evidence" value="ECO:0007669"/>
    <property type="project" value="TreeGrafter"/>
</dbReference>
<feature type="chain" id="PRO_5040448517" evidence="4">
    <location>
        <begin position="23"/>
        <end position="446"/>
    </location>
</feature>
<accession>A0A9N9RL46</accession>
<dbReference type="Pfam" id="PF13855">
    <property type="entry name" value="LRR_8"/>
    <property type="match status" value="2"/>
</dbReference>
<dbReference type="PANTHER" id="PTHR24373:SF370">
    <property type="entry name" value="FISH-LIPS, ISOFORM E"/>
    <property type="match status" value="1"/>
</dbReference>
<keyword evidence="2 4" id="KW-0732">Signal</keyword>
<dbReference type="InterPro" id="IPR003591">
    <property type="entry name" value="Leu-rich_rpt_typical-subtyp"/>
</dbReference>
<gene>
    <name evidence="5" type="ORF">CHIRRI_LOCUS1429</name>
</gene>
<keyword evidence="3" id="KW-0677">Repeat</keyword>
<dbReference type="PROSITE" id="PS51450">
    <property type="entry name" value="LRR"/>
    <property type="match status" value="3"/>
</dbReference>
<dbReference type="GO" id="GO:0005615">
    <property type="term" value="C:extracellular space"/>
    <property type="evidence" value="ECO:0007669"/>
    <property type="project" value="TreeGrafter"/>
</dbReference>
<dbReference type="AlphaFoldDB" id="A0A9N9RL46"/>
<reference evidence="5" key="1">
    <citation type="submission" date="2022-01" db="EMBL/GenBank/DDBJ databases">
        <authorList>
            <person name="King R."/>
        </authorList>
    </citation>
    <scope>NUCLEOTIDE SEQUENCE</scope>
</reference>
<organism evidence="5 6">
    <name type="scientific">Chironomus riparius</name>
    <dbReference type="NCBI Taxonomy" id="315576"/>
    <lineage>
        <taxon>Eukaryota</taxon>
        <taxon>Metazoa</taxon>
        <taxon>Ecdysozoa</taxon>
        <taxon>Arthropoda</taxon>
        <taxon>Hexapoda</taxon>
        <taxon>Insecta</taxon>
        <taxon>Pterygota</taxon>
        <taxon>Neoptera</taxon>
        <taxon>Endopterygota</taxon>
        <taxon>Diptera</taxon>
        <taxon>Nematocera</taxon>
        <taxon>Chironomoidea</taxon>
        <taxon>Chironomidae</taxon>
        <taxon>Chironominae</taxon>
        <taxon>Chironomus</taxon>
    </lineage>
</organism>
<dbReference type="InterPro" id="IPR001611">
    <property type="entry name" value="Leu-rich_rpt"/>
</dbReference>
<dbReference type="InterPro" id="IPR050328">
    <property type="entry name" value="Dev_Immune_Receptor"/>
</dbReference>
<evidence type="ECO:0000313" key="6">
    <source>
        <dbReference type="Proteomes" id="UP001153620"/>
    </source>
</evidence>
<evidence type="ECO:0000313" key="5">
    <source>
        <dbReference type="EMBL" id="CAG9798447.1"/>
    </source>
</evidence>
<dbReference type="InterPro" id="IPR032675">
    <property type="entry name" value="LRR_dom_sf"/>
</dbReference>
<proteinExistence type="predicted"/>
<evidence type="ECO:0000256" key="4">
    <source>
        <dbReference type="SAM" id="SignalP"/>
    </source>
</evidence>
<feature type="signal peptide" evidence="4">
    <location>
        <begin position="1"/>
        <end position="22"/>
    </location>
</feature>
<dbReference type="EMBL" id="OU895877">
    <property type="protein sequence ID" value="CAG9798447.1"/>
    <property type="molecule type" value="Genomic_DNA"/>
</dbReference>
<dbReference type="Proteomes" id="UP001153620">
    <property type="component" value="Chromosome 1"/>
</dbReference>
<sequence length="446" mass="50854">MMNLKFFLPILIFLINVSSTLAQSEYISANYTLLYDYYYAHLTINNPNGLNNFNEIIGMDHMIGKSDNDVRVINRMTKTVSTNIPSIICQKYKNAINIDLQLIGFERIDDYSFNGCKNVTGIYLYGNKIATIHEKSFAENFMLQTLSLSNNKLTTLPENLFVNQQRLENLQLDGNLLLNIPNYIFRPLISLKYLYLRNMQLTTIKSEWFETLGMLKTLDLQSNQIEVLPVYIFIALENLASLYLTSNKLKIINSNFFGLIHKLTYVDLRSNQISAIDEKFIDNSPLITLMMQTNLCSNVNAYNGNKTIIKQGLQVCFDNFETIKSTTTTTMPPPSCNIADPTAELCDIKVKIRAVEGNLTSIVQNAFDLINYQRDRITKNENDIKDLKATVSQQQISLDEKDASIAAIREEIKQFQSSSNNNDINAEIQNMQANINFLLSRSCTCN</sequence>
<evidence type="ECO:0000256" key="3">
    <source>
        <dbReference type="ARBA" id="ARBA00022737"/>
    </source>
</evidence>
<keyword evidence="6" id="KW-1185">Reference proteome</keyword>
<evidence type="ECO:0000256" key="2">
    <source>
        <dbReference type="ARBA" id="ARBA00022729"/>
    </source>
</evidence>
<reference evidence="5" key="2">
    <citation type="submission" date="2022-10" db="EMBL/GenBank/DDBJ databases">
        <authorList>
            <consortium name="ENA_rothamsted_submissions"/>
            <consortium name="culmorum"/>
            <person name="King R."/>
        </authorList>
    </citation>
    <scope>NUCLEOTIDE SEQUENCE</scope>
</reference>
<evidence type="ECO:0000256" key="1">
    <source>
        <dbReference type="ARBA" id="ARBA00022614"/>
    </source>
</evidence>
<dbReference type="Gene3D" id="3.80.10.10">
    <property type="entry name" value="Ribonuclease Inhibitor"/>
    <property type="match status" value="1"/>
</dbReference>
<dbReference type="SUPFAM" id="SSF52058">
    <property type="entry name" value="L domain-like"/>
    <property type="match status" value="1"/>
</dbReference>
<dbReference type="OrthoDB" id="676979at2759"/>
<protein>
    <submittedName>
        <fullName evidence="5">Uncharacterized protein</fullName>
    </submittedName>
</protein>
<dbReference type="PANTHER" id="PTHR24373">
    <property type="entry name" value="SLIT RELATED LEUCINE-RICH REPEAT NEURONAL PROTEIN"/>
    <property type="match status" value="1"/>
</dbReference>
<keyword evidence="1" id="KW-0433">Leucine-rich repeat</keyword>
<dbReference type="SMART" id="SM00369">
    <property type="entry name" value="LRR_TYP"/>
    <property type="match status" value="6"/>
</dbReference>